<dbReference type="SUPFAM" id="SSF56204">
    <property type="entry name" value="Hect, E3 ligase catalytic domain"/>
    <property type="match status" value="1"/>
</dbReference>
<organism evidence="10 11">
    <name type="scientific">Helobdella robusta</name>
    <name type="common">Californian leech</name>
    <dbReference type="NCBI Taxonomy" id="6412"/>
    <lineage>
        <taxon>Eukaryota</taxon>
        <taxon>Metazoa</taxon>
        <taxon>Spiralia</taxon>
        <taxon>Lophotrochozoa</taxon>
        <taxon>Annelida</taxon>
        <taxon>Clitellata</taxon>
        <taxon>Hirudinea</taxon>
        <taxon>Rhynchobdellida</taxon>
        <taxon>Glossiphoniidae</taxon>
        <taxon>Helobdella</taxon>
    </lineage>
</organism>
<dbReference type="OMA" id="DLMSEYY"/>
<reference evidence="9 11" key="2">
    <citation type="journal article" date="2013" name="Nature">
        <title>Insights into bilaterian evolution from three spiralian genomes.</title>
        <authorList>
            <person name="Simakov O."/>
            <person name="Marletaz F."/>
            <person name="Cho S.J."/>
            <person name="Edsinger-Gonzales E."/>
            <person name="Havlak P."/>
            <person name="Hellsten U."/>
            <person name="Kuo D.H."/>
            <person name="Larsson T."/>
            <person name="Lv J."/>
            <person name="Arendt D."/>
            <person name="Savage R."/>
            <person name="Osoegawa K."/>
            <person name="de Jong P."/>
            <person name="Grimwood J."/>
            <person name="Chapman J.A."/>
            <person name="Shapiro H."/>
            <person name="Aerts A."/>
            <person name="Otillar R.P."/>
            <person name="Terry A.Y."/>
            <person name="Boore J.L."/>
            <person name="Grigoriev I.V."/>
            <person name="Lindberg D.R."/>
            <person name="Seaver E.C."/>
            <person name="Weisblat D.A."/>
            <person name="Putnam N.H."/>
            <person name="Rokhsar D.S."/>
        </authorList>
    </citation>
    <scope>NUCLEOTIDE SEQUENCE</scope>
</reference>
<dbReference type="FunFam" id="3.30.2160.10:FF:000004">
    <property type="entry name" value="probable E3 ubiquitin-protein ligase HERC4 isoform X1"/>
    <property type="match status" value="1"/>
</dbReference>
<comment type="subcellular location">
    <subcellularLocation>
        <location evidence="2">Cytoplasm</location>
    </subcellularLocation>
</comment>
<dbReference type="EMBL" id="KB097571">
    <property type="protein sequence ID" value="ESN94683.1"/>
    <property type="molecule type" value="Genomic_DNA"/>
</dbReference>
<keyword evidence="5" id="KW-0808">Transferase</keyword>
<evidence type="ECO:0000256" key="1">
    <source>
        <dbReference type="ARBA" id="ARBA00000885"/>
    </source>
</evidence>
<evidence type="ECO:0000256" key="3">
    <source>
        <dbReference type="ARBA" id="ARBA00012485"/>
    </source>
</evidence>
<dbReference type="Pfam" id="PF00632">
    <property type="entry name" value="HECT"/>
    <property type="match status" value="1"/>
</dbReference>
<sequence>REDVQTCKQQKRWTELTNYFAIVFDNSSNLNANFKKTDDEYEGDTKRRLEINFSKVYSVYDLLVTLPIEVQKVTLRAILNNLLRDRRLQSKDEIKAYIILLLNPQFNHRNTYTIFAHLLRQISVLKDVQHHYLVHTFKNIAQEKFREMVKRIQRFISARLSLSNSKDDDLPPKSKCLWWIPSATKILALLNAASNLATPQLMNYQEFYNPSLDHLDLLVEYYNWQCSTGPNCFSFCQYPFILSLAAKRTILQKDSEQQMVVMARKSLVAKVQQHQVPEIGMLFLNLTIRRSHLVSDSLNEIARKQMELKKKLKVTFAGEPGLDMGGLTKEWFLLLTRQIFQADFGMFTYDPVARVYWFSCAPCDNLQEFNLVGALMGLAVYNSVQLDIRFPPIVYKKLLSPAVVPPNVQKAVVGVTKATLSDLKLVYPDLTNGLQELLNYGGNVEEDMGATFQISHNVFGTTTTYDLKPGGADIAVTAENRDEYVQLYIDYLLNQSIYRQFQAFYHGFHSVCASNALILLRPEEIELLVCGSPALDMNDLMKVTVYDGYNSESETVKYFWEVVTSLSGDVQKQLLLFATGSDRVPVGGMQEMHFKITRVENVNMLPVSHTCFNQLVLPAYKSKKVLKQKLLVAIENAEGFGLE</sequence>
<protein>
    <recommendedName>
        <fullName evidence="3">HECT-type E3 ubiquitin transferase</fullName>
        <ecNumber evidence="3">2.3.2.26</ecNumber>
    </recommendedName>
</protein>
<keyword evidence="4" id="KW-0963">Cytoplasm</keyword>
<comment type="catalytic activity">
    <reaction evidence="1">
        <text>S-ubiquitinyl-[E2 ubiquitin-conjugating enzyme]-L-cysteine + [acceptor protein]-L-lysine = [E2 ubiquitin-conjugating enzyme]-L-cysteine + N(6)-ubiquitinyl-[acceptor protein]-L-lysine.</text>
        <dbReference type="EC" id="2.3.2.26"/>
    </reaction>
</comment>
<dbReference type="EMBL" id="AMQM01001711">
    <property type="status" value="NOT_ANNOTATED_CDS"/>
    <property type="molecule type" value="Genomic_DNA"/>
</dbReference>
<evidence type="ECO:0000313" key="10">
    <source>
        <dbReference type="EnsemblMetazoa" id="HelroP68680"/>
    </source>
</evidence>
<evidence type="ECO:0000256" key="2">
    <source>
        <dbReference type="ARBA" id="ARBA00004496"/>
    </source>
</evidence>
<evidence type="ECO:0000256" key="5">
    <source>
        <dbReference type="ARBA" id="ARBA00022679"/>
    </source>
</evidence>
<dbReference type="InterPro" id="IPR000569">
    <property type="entry name" value="HECT_dom"/>
</dbReference>
<dbReference type="GO" id="GO:0000209">
    <property type="term" value="P:protein polyubiquitination"/>
    <property type="evidence" value="ECO:0007669"/>
    <property type="project" value="InterPro"/>
</dbReference>
<dbReference type="Proteomes" id="UP000015101">
    <property type="component" value="Unassembled WGS sequence"/>
</dbReference>
<evidence type="ECO:0000259" key="8">
    <source>
        <dbReference type="PROSITE" id="PS50237"/>
    </source>
</evidence>
<dbReference type="Gene3D" id="3.90.1750.10">
    <property type="entry name" value="Hect, E3 ligase catalytic domains"/>
    <property type="match status" value="1"/>
</dbReference>
<proteinExistence type="predicted"/>
<dbReference type="EC" id="2.3.2.26" evidence="3"/>
<dbReference type="GO" id="GO:0005737">
    <property type="term" value="C:cytoplasm"/>
    <property type="evidence" value="ECO:0007669"/>
    <property type="project" value="UniProtKB-SubCell"/>
</dbReference>
<reference evidence="10" key="3">
    <citation type="submission" date="2015-06" db="UniProtKB">
        <authorList>
            <consortium name="EnsemblMetazoa"/>
        </authorList>
    </citation>
    <scope>IDENTIFICATION</scope>
</reference>
<dbReference type="AlphaFoldDB" id="T1FZI2"/>
<evidence type="ECO:0000313" key="11">
    <source>
        <dbReference type="Proteomes" id="UP000015101"/>
    </source>
</evidence>
<dbReference type="HOGENOM" id="CLU_002173_5_0_1"/>
<dbReference type="InterPro" id="IPR044611">
    <property type="entry name" value="E3A/B/C-like"/>
</dbReference>
<evidence type="ECO:0000313" key="9">
    <source>
        <dbReference type="EMBL" id="ESN94683.1"/>
    </source>
</evidence>
<dbReference type="EnsemblMetazoa" id="HelroT68680">
    <property type="protein sequence ID" value="HelroP68680"/>
    <property type="gene ID" value="HelroG68680"/>
</dbReference>
<evidence type="ECO:0000256" key="4">
    <source>
        <dbReference type="ARBA" id="ARBA00022490"/>
    </source>
</evidence>
<evidence type="ECO:0000256" key="7">
    <source>
        <dbReference type="PROSITE-ProRule" id="PRU00104"/>
    </source>
</evidence>
<feature type="active site" description="Glycyl thioester intermediate" evidence="7">
    <location>
        <position position="611"/>
    </location>
</feature>
<dbReference type="PANTHER" id="PTHR45700:SF9">
    <property type="entry name" value="HECT-TYPE E3 UBIQUITIN TRANSFERASE"/>
    <property type="match status" value="1"/>
</dbReference>
<evidence type="ECO:0000256" key="6">
    <source>
        <dbReference type="ARBA" id="ARBA00022786"/>
    </source>
</evidence>
<dbReference type="PROSITE" id="PS50237">
    <property type="entry name" value="HECT"/>
    <property type="match status" value="1"/>
</dbReference>
<dbReference type="eggNOG" id="KOG0941">
    <property type="taxonomic scope" value="Eukaryota"/>
</dbReference>
<dbReference type="PANTHER" id="PTHR45700">
    <property type="entry name" value="UBIQUITIN-PROTEIN LIGASE E3C"/>
    <property type="match status" value="1"/>
</dbReference>
<dbReference type="RefSeq" id="XP_009027191.1">
    <property type="nucleotide sequence ID" value="XM_009028943.1"/>
</dbReference>
<dbReference type="OrthoDB" id="5981550at2759"/>
<dbReference type="KEGG" id="hro:HELRODRAFT_68680"/>
<accession>T1FZI2</accession>
<gene>
    <name evidence="10" type="primary">20214230</name>
    <name evidence="9" type="ORF">HELRODRAFT_68680</name>
</gene>
<keyword evidence="6 7" id="KW-0833">Ubl conjugation pathway</keyword>
<dbReference type="InterPro" id="IPR035983">
    <property type="entry name" value="Hect_E3_ubiquitin_ligase"/>
</dbReference>
<dbReference type="CTD" id="20214230"/>
<dbReference type="CDD" id="cd00078">
    <property type="entry name" value="HECTc"/>
    <property type="match status" value="1"/>
</dbReference>
<dbReference type="STRING" id="6412.T1FZI2"/>
<keyword evidence="11" id="KW-1185">Reference proteome</keyword>
<dbReference type="Gene3D" id="3.30.2410.10">
    <property type="entry name" value="Hect, E3 ligase catalytic domain"/>
    <property type="match status" value="1"/>
</dbReference>
<dbReference type="FunFam" id="3.30.2410.10:FF:000003">
    <property type="entry name" value="probable E3 ubiquitin-protein ligase HERC4 isoform X1"/>
    <property type="match status" value="1"/>
</dbReference>
<dbReference type="SMART" id="SM00119">
    <property type="entry name" value="HECTc"/>
    <property type="match status" value="1"/>
</dbReference>
<dbReference type="GeneID" id="20214230"/>
<dbReference type="Gene3D" id="3.30.2160.10">
    <property type="entry name" value="Hect, E3 ligase catalytic domain"/>
    <property type="match status" value="1"/>
</dbReference>
<dbReference type="InParanoid" id="T1FZI2"/>
<reference evidence="11" key="1">
    <citation type="submission" date="2012-12" db="EMBL/GenBank/DDBJ databases">
        <authorList>
            <person name="Hellsten U."/>
            <person name="Grimwood J."/>
            <person name="Chapman J.A."/>
            <person name="Shapiro H."/>
            <person name="Aerts A."/>
            <person name="Otillar R.P."/>
            <person name="Terry A.Y."/>
            <person name="Boore J.L."/>
            <person name="Simakov O."/>
            <person name="Marletaz F."/>
            <person name="Cho S.-J."/>
            <person name="Edsinger-Gonzales E."/>
            <person name="Havlak P."/>
            <person name="Kuo D.-H."/>
            <person name="Larsson T."/>
            <person name="Lv J."/>
            <person name="Arendt D."/>
            <person name="Savage R."/>
            <person name="Osoegawa K."/>
            <person name="de Jong P."/>
            <person name="Lindberg D.R."/>
            <person name="Seaver E.C."/>
            <person name="Weisblat D.A."/>
            <person name="Putnam N.H."/>
            <person name="Grigoriev I.V."/>
            <person name="Rokhsar D.S."/>
        </authorList>
    </citation>
    <scope>NUCLEOTIDE SEQUENCE</scope>
</reference>
<feature type="domain" description="HECT" evidence="8">
    <location>
        <begin position="304"/>
        <end position="643"/>
    </location>
</feature>
<dbReference type="GO" id="GO:0061630">
    <property type="term" value="F:ubiquitin protein ligase activity"/>
    <property type="evidence" value="ECO:0000318"/>
    <property type="project" value="GO_Central"/>
</dbReference>
<name>T1FZI2_HELRO</name>